<keyword evidence="1" id="KW-1133">Transmembrane helix</keyword>
<name>A0A8R1ILV6_CAEJA</name>
<keyword evidence="1" id="KW-0812">Transmembrane</keyword>
<evidence type="ECO:0000256" key="1">
    <source>
        <dbReference type="SAM" id="Phobius"/>
    </source>
</evidence>
<dbReference type="EnsemblMetazoa" id="CJA38949.1">
    <property type="protein sequence ID" value="CJA38949.1"/>
    <property type="gene ID" value="WBGene00214796"/>
</dbReference>
<evidence type="ECO:0000313" key="2">
    <source>
        <dbReference type="EnsemblMetazoa" id="CJA38949.1"/>
    </source>
</evidence>
<proteinExistence type="predicted"/>
<sequence>MSTSTATASEEDENFIEDVEEEKALEVIVSKSKYASLDDLVELRWYCMLVLIMAEITAFTALASVTMMVFAGANPNVVGCDNQVVNGCHEFNSLKNKSGCTPVLEYQFESVQVE</sequence>
<accession>A0A8R1ILV6</accession>
<reference evidence="3" key="1">
    <citation type="submission" date="2010-08" db="EMBL/GenBank/DDBJ databases">
        <authorList>
            <consortium name="Caenorhabditis japonica Sequencing Consortium"/>
            <person name="Wilson R.K."/>
        </authorList>
    </citation>
    <scope>NUCLEOTIDE SEQUENCE [LARGE SCALE GENOMIC DNA]</scope>
    <source>
        <strain evidence="3">DF5081</strain>
    </source>
</reference>
<reference evidence="2" key="2">
    <citation type="submission" date="2022-06" db="UniProtKB">
        <authorList>
            <consortium name="EnsemblMetazoa"/>
        </authorList>
    </citation>
    <scope>IDENTIFICATION</scope>
    <source>
        <strain evidence="2">DF5081</strain>
    </source>
</reference>
<dbReference type="AlphaFoldDB" id="A0A8R1ILV6"/>
<keyword evidence="3" id="KW-1185">Reference proteome</keyword>
<organism evidence="2 3">
    <name type="scientific">Caenorhabditis japonica</name>
    <dbReference type="NCBI Taxonomy" id="281687"/>
    <lineage>
        <taxon>Eukaryota</taxon>
        <taxon>Metazoa</taxon>
        <taxon>Ecdysozoa</taxon>
        <taxon>Nematoda</taxon>
        <taxon>Chromadorea</taxon>
        <taxon>Rhabditida</taxon>
        <taxon>Rhabditina</taxon>
        <taxon>Rhabditomorpha</taxon>
        <taxon>Rhabditoidea</taxon>
        <taxon>Rhabditidae</taxon>
        <taxon>Peloderinae</taxon>
        <taxon>Caenorhabditis</taxon>
    </lineage>
</organism>
<feature type="transmembrane region" description="Helical" evidence="1">
    <location>
        <begin position="43"/>
        <end position="65"/>
    </location>
</feature>
<dbReference type="Proteomes" id="UP000005237">
    <property type="component" value="Unassembled WGS sequence"/>
</dbReference>
<protein>
    <submittedName>
        <fullName evidence="2">Uncharacterized protein</fullName>
    </submittedName>
</protein>
<keyword evidence="1" id="KW-0472">Membrane</keyword>
<evidence type="ECO:0000313" key="3">
    <source>
        <dbReference type="Proteomes" id="UP000005237"/>
    </source>
</evidence>